<gene>
    <name evidence="2" type="ORF">C8Q71DRAFT_557066</name>
</gene>
<evidence type="ECO:0000256" key="1">
    <source>
        <dbReference type="SAM" id="SignalP"/>
    </source>
</evidence>
<evidence type="ECO:0000313" key="2">
    <source>
        <dbReference type="EMBL" id="KAH9837703.1"/>
    </source>
</evidence>
<comment type="caution">
    <text evidence="2">The sequence shown here is derived from an EMBL/GenBank/DDBJ whole genome shotgun (WGS) entry which is preliminary data.</text>
</comment>
<sequence>MVVLKLLSAIPSSFASPLLAIGSMQETGLFKRERGDPPDRGIYPTPLSAVVGRPSFVSFSSPVLSAWRTVASKLLSVISLSFANTSFDVPPRRLRCSSSASKDDPPDWGLYPAAVFCVLVSRQRGSSSLVQLLSVLTRFPPDSANSCLSLRGFSSGPTPACSYSVSAFNQLVSVFTDLSSTRSSPVLTRSLLRPTRTCPYVVSSSSTSI</sequence>
<dbReference type="Proteomes" id="UP000814176">
    <property type="component" value="Unassembled WGS sequence"/>
</dbReference>
<dbReference type="EMBL" id="JADCUA010000008">
    <property type="protein sequence ID" value="KAH9837703.1"/>
    <property type="molecule type" value="Genomic_DNA"/>
</dbReference>
<evidence type="ECO:0000313" key="3">
    <source>
        <dbReference type="Proteomes" id="UP000814176"/>
    </source>
</evidence>
<evidence type="ECO:0008006" key="4">
    <source>
        <dbReference type="Google" id="ProtNLM"/>
    </source>
</evidence>
<keyword evidence="1" id="KW-0732">Signal</keyword>
<protein>
    <recommendedName>
        <fullName evidence="4">Secreted protein</fullName>
    </recommendedName>
</protein>
<name>A0ABQ8KIA6_9APHY</name>
<dbReference type="GeneID" id="72000063"/>
<proteinExistence type="predicted"/>
<feature type="signal peptide" evidence="1">
    <location>
        <begin position="1"/>
        <end position="15"/>
    </location>
</feature>
<keyword evidence="3" id="KW-1185">Reference proteome</keyword>
<feature type="chain" id="PRO_5046815691" description="Secreted protein" evidence="1">
    <location>
        <begin position="16"/>
        <end position="209"/>
    </location>
</feature>
<organism evidence="2 3">
    <name type="scientific">Rhodofomes roseus</name>
    <dbReference type="NCBI Taxonomy" id="34475"/>
    <lineage>
        <taxon>Eukaryota</taxon>
        <taxon>Fungi</taxon>
        <taxon>Dikarya</taxon>
        <taxon>Basidiomycota</taxon>
        <taxon>Agaricomycotina</taxon>
        <taxon>Agaricomycetes</taxon>
        <taxon>Polyporales</taxon>
        <taxon>Rhodofomes</taxon>
    </lineage>
</organism>
<accession>A0ABQ8KIA6</accession>
<dbReference type="RefSeq" id="XP_047779741.1">
    <property type="nucleotide sequence ID" value="XM_047919331.1"/>
</dbReference>
<reference evidence="2 3" key="1">
    <citation type="journal article" date="2021" name="Environ. Microbiol.">
        <title>Gene family expansions and transcriptome signatures uncover fungal adaptations to wood decay.</title>
        <authorList>
            <person name="Hage H."/>
            <person name="Miyauchi S."/>
            <person name="Viragh M."/>
            <person name="Drula E."/>
            <person name="Min B."/>
            <person name="Chaduli D."/>
            <person name="Navarro D."/>
            <person name="Favel A."/>
            <person name="Norest M."/>
            <person name="Lesage-Meessen L."/>
            <person name="Balint B."/>
            <person name="Merenyi Z."/>
            <person name="de Eugenio L."/>
            <person name="Morin E."/>
            <person name="Martinez A.T."/>
            <person name="Baldrian P."/>
            <person name="Stursova M."/>
            <person name="Martinez M.J."/>
            <person name="Novotny C."/>
            <person name="Magnuson J.K."/>
            <person name="Spatafora J.W."/>
            <person name="Maurice S."/>
            <person name="Pangilinan J."/>
            <person name="Andreopoulos W."/>
            <person name="LaButti K."/>
            <person name="Hundley H."/>
            <person name="Na H."/>
            <person name="Kuo A."/>
            <person name="Barry K."/>
            <person name="Lipzen A."/>
            <person name="Henrissat B."/>
            <person name="Riley R."/>
            <person name="Ahrendt S."/>
            <person name="Nagy L.G."/>
            <person name="Grigoriev I.V."/>
            <person name="Martin F."/>
            <person name="Rosso M.N."/>
        </authorList>
    </citation>
    <scope>NUCLEOTIDE SEQUENCE [LARGE SCALE GENOMIC DNA]</scope>
    <source>
        <strain evidence="2 3">CIRM-BRFM 1785</strain>
    </source>
</reference>